<dbReference type="OrthoDB" id="8678019at2"/>
<keyword evidence="3" id="KW-0238">DNA-binding</keyword>
<dbReference type="InterPro" id="IPR036388">
    <property type="entry name" value="WH-like_DNA-bd_sf"/>
</dbReference>
<dbReference type="InterPro" id="IPR058163">
    <property type="entry name" value="LysR-type_TF_proteobact-type"/>
</dbReference>
<evidence type="ECO:0000256" key="1">
    <source>
        <dbReference type="ARBA" id="ARBA00009437"/>
    </source>
</evidence>
<dbReference type="FunFam" id="1.10.10.10:FF:000001">
    <property type="entry name" value="LysR family transcriptional regulator"/>
    <property type="match status" value="1"/>
</dbReference>
<sequence>MDELRAITTFIRAAELGSFNRAAQVQGTTAQAVSKSIRQLEQHLGVRLFHRTTRKSALTEDGQRLLDSVQDSLQTLTGAIQGVKDAAQGHEGLIRIGAGGAVGRKVLLPIIAEFHQKYPEVTFDLVLEDGPTDIVEERIDLGFKAGNPPTAQVVSRRLFPIQLIACASPTYLAEQGAPHTLAELTQHRCIAYRQPGTGRPMPWEFLVKGETVYQAVRHVVCCSDPEAEMQAVLQGLGVGQIDSINAAAPIRAGALVPLLVRHTSERMGLHLFYAQRKDMPLRVRRFIDFTVERLRGQQHFHVPATELRALERGRSALSD</sequence>
<dbReference type="InterPro" id="IPR036390">
    <property type="entry name" value="WH_DNA-bd_sf"/>
</dbReference>
<keyword evidence="4" id="KW-0804">Transcription</keyword>
<organism evidence="6 7">
    <name type="scientific">Hylemonella gracilis str. Niagara R</name>
    <dbReference type="NCBI Taxonomy" id="1458275"/>
    <lineage>
        <taxon>Bacteria</taxon>
        <taxon>Pseudomonadati</taxon>
        <taxon>Pseudomonadota</taxon>
        <taxon>Betaproteobacteria</taxon>
        <taxon>Burkholderiales</taxon>
        <taxon>Comamonadaceae</taxon>
        <taxon>Hylemonella</taxon>
    </lineage>
</organism>
<evidence type="ECO:0000256" key="3">
    <source>
        <dbReference type="ARBA" id="ARBA00023125"/>
    </source>
</evidence>
<dbReference type="GO" id="GO:0003700">
    <property type="term" value="F:DNA-binding transcription factor activity"/>
    <property type="evidence" value="ECO:0007669"/>
    <property type="project" value="InterPro"/>
</dbReference>
<accession>A0A016XF36</accession>
<evidence type="ECO:0000259" key="5">
    <source>
        <dbReference type="PROSITE" id="PS50931"/>
    </source>
</evidence>
<dbReference type="Proteomes" id="UP000023268">
    <property type="component" value="Unassembled WGS sequence"/>
</dbReference>
<dbReference type="AlphaFoldDB" id="A0A016XF36"/>
<name>A0A016XF36_9BURK</name>
<dbReference type="PANTHER" id="PTHR30537:SF72">
    <property type="entry name" value="LYSR FAMILY TRANSCRIPTIONAL REGULATOR"/>
    <property type="match status" value="1"/>
</dbReference>
<dbReference type="SUPFAM" id="SSF53850">
    <property type="entry name" value="Periplasmic binding protein-like II"/>
    <property type="match status" value="1"/>
</dbReference>
<dbReference type="STRING" id="1458275.AZ34_03145"/>
<dbReference type="InterPro" id="IPR005119">
    <property type="entry name" value="LysR_subst-bd"/>
</dbReference>
<dbReference type="EMBL" id="JEMG01000001">
    <property type="protein sequence ID" value="EYC50167.1"/>
    <property type="molecule type" value="Genomic_DNA"/>
</dbReference>
<dbReference type="PROSITE" id="PS50931">
    <property type="entry name" value="HTH_LYSR"/>
    <property type="match status" value="1"/>
</dbReference>
<reference evidence="6 7" key="1">
    <citation type="submission" date="2014-02" db="EMBL/GenBank/DDBJ databases">
        <title>Draft Genome of Hylemonella gracilis isolated from the Niagara River.</title>
        <authorList>
            <person name="Pawlowski D.R."/>
            <person name="Koudelka G.B."/>
        </authorList>
    </citation>
    <scope>NUCLEOTIDE SEQUENCE [LARGE SCALE GENOMIC DNA]</scope>
    <source>
        <strain evidence="6 7">Niagara R</strain>
    </source>
</reference>
<dbReference type="RefSeq" id="WP_035604665.1">
    <property type="nucleotide sequence ID" value="NZ_JEMG01000001.1"/>
</dbReference>
<dbReference type="InterPro" id="IPR000847">
    <property type="entry name" value="LysR_HTH_N"/>
</dbReference>
<evidence type="ECO:0000256" key="2">
    <source>
        <dbReference type="ARBA" id="ARBA00023015"/>
    </source>
</evidence>
<evidence type="ECO:0000313" key="7">
    <source>
        <dbReference type="Proteomes" id="UP000023268"/>
    </source>
</evidence>
<dbReference type="GO" id="GO:0006351">
    <property type="term" value="P:DNA-templated transcription"/>
    <property type="evidence" value="ECO:0007669"/>
    <property type="project" value="TreeGrafter"/>
</dbReference>
<dbReference type="Pfam" id="PF00126">
    <property type="entry name" value="HTH_1"/>
    <property type="match status" value="1"/>
</dbReference>
<dbReference type="CDD" id="cd08422">
    <property type="entry name" value="PBP2_CrgA_like"/>
    <property type="match status" value="1"/>
</dbReference>
<evidence type="ECO:0000313" key="6">
    <source>
        <dbReference type="EMBL" id="EYC50167.1"/>
    </source>
</evidence>
<dbReference type="PANTHER" id="PTHR30537">
    <property type="entry name" value="HTH-TYPE TRANSCRIPTIONAL REGULATOR"/>
    <property type="match status" value="1"/>
</dbReference>
<comment type="caution">
    <text evidence="6">The sequence shown here is derived from an EMBL/GenBank/DDBJ whole genome shotgun (WGS) entry which is preliminary data.</text>
</comment>
<dbReference type="SUPFAM" id="SSF46785">
    <property type="entry name" value="Winged helix' DNA-binding domain"/>
    <property type="match status" value="1"/>
</dbReference>
<proteinExistence type="inferred from homology"/>
<dbReference type="GO" id="GO:0043565">
    <property type="term" value="F:sequence-specific DNA binding"/>
    <property type="evidence" value="ECO:0007669"/>
    <property type="project" value="TreeGrafter"/>
</dbReference>
<dbReference type="Gene3D" id="3.40.190.290">
    <property type="match status" value="1"/>
</dbReference>
<dbReference type="Gene3D" id="1.10.10.10">
    <property type="entry name" value="Winged helix-like DNA-binding domain superfamily/Winged helix DNA-binding domain"/>
    <property type="match status" value="1"/>
</dbReference>
<keyword evidence="2" id="KW-0805">Transcription regulation</keyword>
<dbReference type="eggNOG" id="COG0583">
    <property type="taxonomic scope" value="Bacteria"/>
</dbReference>
<dbReference type="Pfam" id="PF03466">
    <property type="entry name" value="LysR_substrate"/>
    <property type="match status" value="1"/>
</dbReference>
<comment type="similarity">
    <text evidence="1">Belongs to the LysR transcriptional regulatory family.</text>
</comment>
<evidence type="ECO:0000256" key="4">
    <source>
        <dbReference type="ARBA" id="ARBA00023163"/>
    </source>
</evidence>
<gene>
    <name evidence="6" type="ORF">AZ34_03145</name>
</gene>
<feature type="domain" description="HTH lysR-type" evidence="5">
    <location>
        <begin position="1"/>
        <end position="59"/>
    </location>
</feature>
<protein>
    <submittedName>
        <fullName evidence="6">LysR family transcriptional regulator</fullName>
    </submittedName>
</protein>